<evidence type="ECO:0000313" key="2">
    <source>
        <dbReference type="EMBL" id="OGF37396.1"/>
    </source>
</evidence>
<gene>
    <name evidence="2" type="ORF">A2482_03225</name>
</gene>
<comment type="caution">
    <text evidence="2">The sequence shown here is derived from an EMBL/GenBank/DDBJ whole genome shotgun (WGS) entry which is preliminary data.</text>
</comment>
<dbReference type="EMBL" id="MFGM01000022">
    <property type="protein sequence ID" value="OGF37396.1"/>
    <property type="molecule type" value="Genomic_DNA"/>
</dbReference>
<proteinExistence type="predicted"/>
<dbReference type="Gene3D" id="3.20.20.150">
    <property type="entry name" value="Divalent-metal-dependent TIM barrel enzymes"/>
    <property type="match status" value="1"/>
</dbReference>
<sequence>MLRIMLPCYLVKEQLAAKLALLRQLAEGEIPCFLAGEKQKFAIGLEIGTNMESFLQPDFFDKGRRLLAEADLPKDLFLSFHGPQFMEETCHSSNFFCGQQGFKNLLRTIDFARLIEADLVNVHAHQSLQNHQINALNQKELMNLKRIHLSTVRNTLARMRDKVGLTPIMCVENVPYNYHGDRYVDPTIGLYDLAFVDPIDFAKIISPKQNIFACIDVCHLAQVYDSSELLDKIVPLGTGVRHVHLSDLKGAWHPFISTCQEGRIPGTGRIGKTVFFDLLCHFLWLSQQVDINLVLEINDSDFVAIRETTQALNELLDNIARIPASAMLDRICD</sequence>
<dbReference type="InterPro" id="IPR036237">
    <property type="entry name" value="Xyl_isomerase-like_sf"/>
</dbReference>
<evidence type="ECO:0000259" key="1">
    <source>
        <dbReference type="Pfam" id="PF01261"/>
    </source>
</evidence>
<dbReference type="Proteomes" id="UP000178656">
    <property type="component" value="Unassembled WGS sequence"/>
</dbReference>
<protein>
    <recommendedName>
        <fullName evidence="1">Xylose isomerase-like TIM barrel domain-containing protein</fullName>
    </recommendedName>
</protein>
<dbReference type="Pfam" id="PF01261">
    <property type="entry name" value="AP_endonuc_2"/>
    <property type="match status" value="1"/>
</dbReference>
<dbReference type="InterPro" id="IPR013022">
    <property type="entry name" value="Xyl_isomerase-like_TIM-brl"/>
</dbReference>
<dbReference type="SUPFAM" id="SSF51658">
    <property type="entry name" value="Xylose isomerase-like"/>
    <property type="match status" value="1"/>
</dbReference>
<organism evidence="2 3">
    <name type="scientific">Candidatus Falkowbacteria bacterium RIFOXYC2_FULL_48_21</name>
    <dbReference type="NCBI Taxonomy" id="1798005"/>
    <lineage>
        <taxon>Bacteria</taxon>
        <taxon>Candidatus Falkowiibacteriota</taxon>
    </lineage>
</organism>
<evidence type="ECO:0000313" key="3">
    <source>
        <dbReference type="Proteomes" id="UP000178656"/>
    </source>
</evidence>
<dbReference type="AlphaFoldDB" id="A0A1F5TF63"/>
<feature type="domain" description="Xylose isomerase-like TIM barrel" evidence="1">
    <location>
        <begin position="99"/>
        <end position="279"/>
    </location>
</feature>
<reference evidence="2 3" key="1">
    <citation type="journal article" date="2016" name="Nat. Commun.">
        <title>Thousands of microbial genomes shed light on interconnected biogeochemical processes in an aquifer system.</title>
        <authorList>
            <person name="Anantharaman K."/>
            <person name="Brown C.T."/>
            <person name="Hug L.A."/>
            <person name="Sharon I."/>
            <person name="Castelle C.J."/>
            <person name="Probst A.J."/>
            <person name="Thomas B.C."/>
            <person name="Singh A."/>
            <person name="Wilkins M.J."/>
            <person name="Karaoz U."/>
            <person name="Brodie E.L."/>
            <person name="Williams K.H."/>
            <person name="Hubbard S.S."/>
            <person name="Banfield J.F."/>
        </authorList>
    </citation>
    <scope>NUCLEOTIDE SEQUENCE [LARGE SCALE GENOMIC DNA]</scope>
</reference>
<accession>A0A1F5TF63</accession>
<name>A0A1F5TF63_9BACT</name>